<dbReference type="Pfam" id="PF17367">
    <property type="entry name" value="NiFe_hyd_3_EhaA"/>
    <property type="match status" value="1"/>
</dbReference>
<keyword evidence="12" id="KW-1185">Reference proteome</keyword>
<comment type="function">
    <text evidence="9">One of the integral membrane subunits of multisubunit membrane-bound [NiFe]-hydrogenase eha. Eha is predicted to form large electron transfer complex and might catalyze energy-driven reduction of low-potential redox carriers.</text>
</comment>
<evidence type="ECO:0000256" key="5">
    <source>
        <dbReference type="ARBA" id="ARBA00022475"/>
    </source>
</evidence>
<evidence type="ECO:0000256" key="8">
    <source>
        <dbReference type="ARBA" id="ARBA00023136"/>
    </source>
</evidence>
<evidence type="ECO:0000256" key="4">
    <source>
        <dbReference type="ARBA" id="ARBA00020465"/>
    </source>
</evidence>
<dbReference type="FunCoup" id="D7DQW5">
    <property type="interactions" value="4"/>
</dbReference>
<keyword evidence="8 10" id="KW-0472">Membrane</keyword>
<organism evidence="11 12">
    <name type="scientific">Methanococcus voltae (strain ATCC BAA-1334 / A3)</name>
    <dbReference type="NCBI Taxonomy" id="456320"/>
    <lineage>
        <taxon>Archaea</taxon>
        <taxon>Methanobacteriati</taxon>
        <taxon>Methanobacteriota</taxon>
        <taxon>Methanomada group</taxon>
        <taxon>Methanococci</taxon>
        <taxon>Methanococcales</taxon>
        <taxon>Methanococcaceae</taxon>
        <taxon>Methanococcus</taxon>
    </lineage>
</organism>
<comment type="subunit">
    <text evidence="3">Putative multisubunit membrane-bound [NiFe]-hydrogenase eha is composed of at least 20 subunits.</text>
</comment>
<evidence type="ECO:0000256" key="3">
    <source>
        <dbReference type="ARBA" id="ARBA00011090"/>
    </source>
</evidence>
<reference evidence="11 12" key="1">
    <citation type="submission" date="2010-05" db="EMBL/GenBank/DDBJ databases">
        <title>Complete sequence of Methanococcus voltae A3.</title>
        <authorList>
            <consortium name="US DOE Joint Genome Institute"/>
            <person name="Lucas S."/>
            <person name="Copeland A."/>
            <person name="Lapidus A."/>
            <person name="Cheng J.-F."/>
            <person name="Bruce D."/>
            <person name="Goodwin L."/>
            <person name="Pitluck S."/>
            <person name="Lowry S."/>
            <person name="Clum A."/>
            <person name="Land M."/>
            <person name="Hauser L."/>
            <person name="Kyrpides N."/>
            <person name="Mikhailova N."/>
            <person name="Whitman W.B."/>
            <person name="Woyke T."/>
        </authorList>
    </citation>
    <scope>NUCLEOTIDE SEQUENCE [LARGE SCALE GENOMIC DNA]</scope>
    <source>
        <strain evidence="12">ATCC BAA-1334 / A3</strain>
    </source>
</reference>
<dbReference type="eggNOG" id="arCOG05035">
    <property type="taxonomic scope" value="Archaea"/>
</dbReference>
<dbReference type="HOGENOM" id="CLU_174516_1_0_2"/>
<keyword evidence="5" id="KW-1003">Cell membrane</keyword>
<evidence type="ECO:0000313" key="12">
    <source>
        <dbReference type="Proteomes" id="UP000007722"/>
    </source>
</evidence>
<accession>D7DQW5</accession>
<feature type="transmembrane region" description="Helical" evidence="10">
    <location>
        <begin position="40"/>
        <end position="70"/>
    </location>
</feature>
<dbReference type="OrthoDB" id="81652at2157"/>
<dbReference type="EMBL" id="CP002057">
    <property type="protein sequence ID" value="ADI37242.1"/>
    <property type="molecule type" value="Genomic_DNA"/>
</dbReference>
<evidence type="ECO:0000256" key="2">
    <source>
        <dbReference type="ARBA" id="ARBA00007910"/>
    </source>
</evidence>
<comment type="subcellular location">
    <subcellularLocation>
        <location evidence="1">Cell membrane</location>
        <topology evidence="1">Multi-pass membrane protein</topology>
    </subcellularLocation>
</comment>
<keyword evidence="6 10" id="KW-0812">Transmembrane</keyword>
<gene>
    <name evidence="11" type="ordered locus">Mvol_1587</name>
</gene>
<dbReference type="STRING" id="456320.Mvol_1587"/>
<name>D7DQW5_METV3</name>
<keyword evidence="7 10" id="KW-1133">Transmembrane helix</keyword>
<dbReference type="InParanoid" id="D7DQW5"/>
<dbReference type="GO" id="GO:0005886">
    <property type="term" value="C:plasma membrane"/>
    <property type="evidence" value="ECO:0007669"/>
    <property type="project" value="UniProtKB-SubCell"/>
</dbReference>
<dbReference type="Proteomes" id="UP000007722">
    <property type="component" value="Chromosome"/>
</dbReference>
<comment type="similarity">
    <text evidence="2">Belongs to the EhaA family.</text>
</comment>
<evidence type="ECO:0000256" key="7">
    <source>
        <dbReference type="ARBA" id="ARBA00022989"/>
    </source>
</evidence>
<sequence>MIELFVIAVLVSMVVAYLLKLKISYDMNSFEPTVLFPTPFIAVGLTAIMHKFIELDVVVVVSIGIISAIFSKYVNKIF</sequence>
<evidence type="ECO:0000313" key="11">
    <source>
        <dbReference type="EMBL" id="ADI37242.1"/>
    </source>
</evidence>
<protein>
    <recommendedName>
        <fullName evidence="4">Probable [NiFe]-hydrogenase-type-3 Eha complex membrane subunit A</fullName>
    </recommendedName>
</protein>
<evidence type="ECO:0000256" key="9">
    <source>
        <dbReference type="ARBA" id="ARBA00024740"/>
    </source>
</evidence>
<dbReference type="KEGG" id="mvo:Mvol_1587"/>
<dbReference type="AlphaFoldDB" id="D7DQW5"/>
<evidence type="ECO:0000256" key="6">
    <source>
        <dbReference type="ARBA" id="ARBA00022692"/>
    </source>
</evidence>
<evidence type="ECO:0000256" key="10">
    <source>
        <dbReference type="SAM" id="Phobius"/>
    </source>
</evidence>
<dbReference type="InterPro" id="IPR011306">
    <property type="entry name" value="Prd_NiFe_hyd_3_EhaA"/>
</dbReference>
<proteinExistence type="inferred from homology"/>
<evidence type="ECO:0000256" key="1">
    <source>
        <dbReference type="ARBA" id="ARBA00004651"/>
    </source>
</evidence>